<organism evidence="1 2">
    <name type="scientific">Pigmentiphaga humi</name>
    <dbReference type="NCBI Taxonomy" id="2478468"/>
    <lineage>
        <taxon>Bacteria</taxon>
        <taxon>Pseudomonadati</taxon>
        <taxon>Pseudomonadota</taxon>
        <taxon>Betaproteobacteria</taxon>
        <taxon>Burkholderiales</taxon>
        <taxon>Alcaligenaceae</taxon>
        <taxon>Pigmentiphaga</taxon>
    </lineage>
</organism>
<evidence type="ECO:0000313" key="2">
    <source>
        <dbReference type="Proteomes" id="UP000277294"/>
    </source>
</evidence>
<proteinExistence type="predicted"/>
<dbReference type="InterPro" id="IPR025528">
    <property type="entry name" value="BrnA_antitoxin"/>
</dbReference>
<keyword evidence="2" id="KW-1185">Reference proteome</keyword>
<dbReference type="EMBL" id="UWPJ01000011">
    <property type="protein sequence ID" value="VCU69143.1"/>
    <property type="molecule type" value="Genomic_DNA"/>
</dbReference>
<gene>
    <name evidence="1" type="ORF">PIGHUM_01203</name>
</gene>
<reference evidence="1 2" key="1">
    <citation type="submission" date="2018-10" db="EMBL/GenBank/DDBJ databases">
        <authorList>
            <person name="Criscuolo A."/>
        </authorList>
    </citation>
    <scope>NUCLEOTIDE SEQUENCE [LARGE SCALE GENOMIC DNA]</scope>
    <source>
        <strain evidence="1">DnA1</strain>
    </source>
</reference>
<dbReference type="OrthoDB" id="9796641at2"/>
<dbReference type="Proteomes" id="UP000277294">
    <property type="component" value="Unassembled WGS sequence"/>
</dbReference>
<evidence type="ECO:0008006" key="3">
    <source>
        <dbReference type="Google" id="ProtNLM"/>
    </source>
</evidence>
<protein>
    <recommendedName>
        <fullName evidence="3">BrnA antitoxin of type II toxin-antitoxin system</fullName>
    </recommendedName>
</protein>
<sequence length="106" mass="11476">MPKLKPDHLSPTEAEDAAINAGIAADSDNPEWTPEDFARAAKPGKISITIRLDADVIEAAKTQAARQGTGYQTVINDTLRRAFVGGEAPLTEETLRRILREALHQA</sequence>
<name>A0A3P4AYM5_9BURK</name>
<evidence type="ECO:0000313" key="1">
    <source>
        <dbReference type="EMBL" id="VCU69143.1"/>
    </source>
</evidence>
<accession>A0A3P4AYM5</accession>
<dbReference type="Pfam" id="PF14384">
    <property type="entry name" value="BrnA_antitoxin"/>
    <property type="match status" value="1"/>
</dbReference>
<dbReference type="AlphaFoldDB" id="A0A3P4AYM5"/>
<dbReference type="RefSeq" id="WP_124078500.1">
    <property type="nucleotide sequence ID" value="NZ_UWPJ01000011.1"/>
</dbReference>